<protein>
    <submittedName>
        <fullName evidence="2">Type II secretion system protein GspG</fullName>
    </submittedName>
</protein>
<comment type="caution">
    <text evidence="2">The sequence shown here is derived from an EMBL/GenBank/DDBJ whole genome shotgun (WGS) entry which is preliminary data.</text>
</comment>
<evidence type="ECO:0000313" key="3">
    <source>
        <dbReference type="Proteomes" id="UP000315400"/>
    </source>
</evidence>
<proteinExistence type="predicted"/>
<dbReference type="EMBL" id="VIFK01000214">
    <property type="protein sequence ID" value="TQE98379.1"/>
    <property type="molecule type" value="Genomic_DNA"/>
</dbReference>
<evidence type="ECO:0000313" key="2">
    <source>
        <dbReference type="EMBL" id="TQE98379.1"/>
    </source>
</evidence>
<dbReference type="InterPro" id="IPR013545">
    <property type="entry name" value="T2SS_protein-GspG_C"/>
</dbReference>
<dbReference type="GO" id="GO:0015628">
    <property type="term" value="P:protein secretion by the type II secretion system"/>
    <property type="evidence" value="ECO:0007669"/>
    <property type="project" value="InterPro"/>
</dbReference>
<reference evidence="2 3" key="1">
    <citation type="submission" date="2019-06" db="EMBL/GenBank/DDBJ databases">
        <title>Metagenome assembled Genome of Spiribacter salinus SL48-SHIP from the microbial mat of Salt Lake 48 (Novosibirsk region, Russia).</title>
        <authorList>
            <person name="Shipova A."/>
            <person name="Rozanov A.S."/>
            <person name="Bryanskaya A.V."/>
            <person name="Peltek S.E."/>
        </authorList>
    </citation>
    <scope>NUCLEOTIDE SEQUENCE [LARGE SCALE GENOMIC DNA]</scope>
    <source>
        <strain evidence="2">SL48-SHIP-2</strain>
    </source>
</reference>
<dbReference type="AlphaFoldDB" id="A0A540VNQ4"/>
<name>A0A540VNQ4_9GAMM</name>
<accession>A0A540VNQ4</accession>
<evidence type="ECO:0000259" key="1">
    <source>
        <dbReference type="Pfam" id="PF08334"/>
    </source>
</evidence>
<feature type="domain" description="Type II secretion system protein GspG C-terminal" evidence="1">
    <location>
        <begin position="3"/>
        <end position="107"/>
    </location>
</feature>
<dbReference type="Proteomes" id="UP000315400">
    <property type="component" value="Unassembled WGS sequence"/>
</dbReference>
<sequence length="113" mass="13014">MDVDKSRRAQAEQDIRTIESAMDMYKLDNFRYPTTEQGIKALVSKPDTTPEPENYEEGGYLRRVPKDPWGNRYRYRNPGEHGDIDIYSFGADGIPGGEDENADIGNWKIERNN</sequence>
<dbReference type="Pfam" id="PF08334">
    <property type="entry name" value="T2SSG"/>
    <property type="match status" value="1"/>
</dbReference>
<dbReference type="InterPro" id="IPR045584">
    <property type="entry name" value="Pilin-like"/>
</dbReference>
<dbReference type="InterPro" id="IPR010054">
    <property type="entry name" value="Type2_sec_GspG"/>
</dbReference>
<dbReference type="SUPFAM" id="SSF54523">
    <property type="entry name" value="Pili subunits"/>
    <property type="match status" value="1"/>
</dbReference>
<gene>
    <name evidence="2" type="primary">gspG</name>
    <name evidence="2" type="ORF">FKY71_14155</name>
</gene>
<dbReference type="NCBIfam" id="TIGR01710">
    <property type="entry name" value="typeII_sec_gspG"/>
    <property type="match status" value="1"/>
</dbReference>
<organism evidence="2 3">
    <name type="scientific">Spiribacter salinus</name>
    <dbReference type="NCBI Taxonomy" id="1335746"/>
    <lineage>
        <taxon>Bacteria</taxon>
        <taxon>Pseudomonadati</taxon>
        <taxon>Pseudomonadota</taxon>
        <taxon>Gammaproteobacteria</taxon>
        <taxon>Chromatiales</taxon>
        <taxon>Ectothiorhodospiraceae</taxon>
        <taxon>Spiribacter</taxon>
    </lineage>
</organism>
<dbReference type="Gene3D" id="3.30.700.10">
    <property type="entry name" value="Glycoprotein, Type 4 Pilin"/>
    <property type="match status" value="1"/>
</dbReference>
<dbReference type="GO" id="GO:0015627">
    <property type="term" value="C:type II protein secretion system complex"/>
    <property type="evidence" value="ECO:0007669"/>
    <property type="project" value="InterPro"/>
</dbReference>